<dbReference type="STRING" id="38772.ENSGAGP00000022106"/>
<evidence type="ECO:0000313" key="13">
    <source>
        <dbReference type="Proteomes" id="UP000291020"/>
    </source>
</evidence>
<evidence type="ECO:0000256" key="4">
    <source>
        <dbReference type="ARBA" id="ARBA00022692"/>
    </source>
</evidence>
<dbReference type="GO" id="GO:0004984">
    <property type="term" value="F:olfactory receptor activity"/>
    <property type="evidence" value="ECO:0007669"/>
    <property type="project" value="InterPro"/>
</dbReference>
<keyword evidence="9" id="KW-0675">Receptor</keyword>
<dbReference type="InterPro" id="IPR017452">
    <property type="entry name" value="GPCR_Rhodpsn_7TM"/>
</dbReference>
<evidence type="ECO:0000256" key="1">
    <source>
        <dbReference type="ARBA" id="ARBA00004651"/>
    </source>
</evidence>
<dbReference type="PANTHER" id="PTHR26453">
    <property type="entry name" value="OLFACTORY RECEPTOR"/>
    <property type="match status" value="1"/>
</dbReference>
<protein>
    <recommendedName>
        <fullName evidence="10">Olfactory receptor</fullName>
    </recommendedName>
</protein>
<dbReference type="SUPFAM" id="SSF81321">
    <property type="entry name" value="Family A G protein-coupled receptor-like"/>
    <property type="match status" value="1"/>
</dbReference>
<dbReference type="PRINTS" id="PR00237">
    <property type="entry name" value="GPCRRHODOPSN"/>
</dbReference>
<evidence type="ECO:0000256" key="9">
    <source>
        <dbReference type="RuleBase" id="RU000688"/>
    </source>
</evidence>
<evidence type="ECO:0000256" key="3">
    <source>
        <dbReference type="ARBA" id="ARBA00022606"/>
    </source>
</evidence>
<dbReference type="Proteomes" id="UP000291020">
    <property type="component" value="Unassembled WGS sequence"/>
</dbReference>
<keyword evidence="13" id="KW-1185">Reference proteome</keyword>
<dbReference type="InterPro" id="IPR000725">
    <property type="entry name" value="Olfact_rcpt"/>
</dbReference>
<feature type="transmembrane region" description="Helical" evidence="10">
    <location>
        <begin position="140"/>
        <end position="164"/>
    </location>
</feature>
<comment type="similarity">
    <text evidence="9">Belongs to the G-protein coupled receptor 1 family.</text>
</comment>
<keyword evidence="9" id="KW-0297">G-protein coupled receptor</keyword>
<dbReference type="GO" id="GO:0005886">
    <property type="term" value="C:plasma membrane"/>
    <property type="evidence" value="ECO:0007669"/>
    <property type="project" value="UniProtKB-SubCell"/>
</dbReference>
<feature type="transmembrane region" description="Helical" evidence="10">
    <location>
        <begin position="238"/>
        <end position="261"/>
    </location>
</feature>
<evidence type="ECO:0000256" key="6">
    <source>
        <dbReference type="ARBA" id="ARBA00022989"/>
    </source>
</evidence>
<feature type="transmembrane region" description="Helical" evidence="10">
    <location>
        <begin position="60"/>
        <end position="78"/>
    </location>
</feature>
<keyword evidence="7 10" id="KW-0472">Membrane</keyword>
<feature type="transmembrane region" description="Helical" evidence="10">
    <location>
        <begin position="98"/>
        <end position="120"/>
    </location>
</feature>
<reference evidence="12" key="3">
    <citation type="submission" date="2025-09" db="UniProtKB">
        <authorList>
            <consortium name="Ensembl"/>
        </authorList>
    </citation>
    <scope>IDENTIFICATION</scope>
</reference>
<keyword evidence="2 10" id="KW-1003">Cell membrane</keyword>
<evidence type="ECO:0000256" key="7">
    <source>
        <dbReference type="ARBA" id="ARBA00023136"/>
    </source>
</evidence>
<dbReference type="PROSITE" id="PS50262">
    <property type="entry name" value="G_PROTEIN_RECEP_F1_2"/>
    <property type="match status" value="1"/>
</dbReference>
<dbReference type="Gene3D" id="1.20.1070.10">
    <property type="entry name" value="Rhodopsin 7-helix transmembrane proteins"/>
    <property type="match status" value="1"/>
</dbReference>
<keyword evidence="8 9" id="KW-0807">Transducer</keyword>
<proteinExistence type="inferred from homology"/>
<name>A0A452I3J9_9SAUR</name>
<dbReference type="AlphaFoldDB" id="A0A452I3J9"/>
<keyword evidence="5 10" id="KW-0552">Olfaction</keyword>
<reference evidence="12" key="2">
    <citation type="submission" date="2025-08" db="UniProtKB">
        <authorList>
            <consortium name="Ensembl"/>
        </authorList>
    </citation>
    <scope>IDENTIFICATION</scope>
</reference>
<evidence type="ECO:0000256" key="10">
    <source>
        <dbReference type="RuleBase" id="RU363047"/>
    </source>
</evidence>
<dbReference type="PRINTS" id="PR00245">
    <property type="entry name" value="OLFACTORYR"/>
</dbReference>
<keyword evidence="4 9" id="KW-0812">Transmembrane</keyword>
<keyword evidence="6 10" id="KW-1133">Transmembrane helix</keyword>
<keyword evidence="3 10" id="KW-0716">Sensory transduction</keyword>
<feature type="transmembrane region" description="Helical" evidence="10">
    <location>
        <begin position="194"/>
        <end position="226"/>
    </location>
</feature>
<dbReference type="CDD" id="cd15225">
    <property type="entry name" value="7tmA_OR10A-like"/>
    <property type="match status" value="1"/>
</dbReference>
<dbReference type="FunFam" id="1.20.1070.10:FF:000001">
    <property type="entry name" value="Olfactory receptor"/>
    <property type="match status" value="1"/>
</dbReference>
<evidence type="ECO:0000256" key="2">
    <source>
        <dbReference type="ARBA" id="ARBA00022475"/>
    </source>
</evidence>
<evidence type="ECO:0000256" key="8">
    <source>
        <dbReference type="ARBA" id="ARBA00023224"/>
    </source>
</evidence>
<dbReference type="PROSITE" id="PS00237">
    <property type="entry name" value="G_PROTEIN_RECEP_F1_1"/>
    <property type="match status" value="1"/>
</dbReference>
<dbReference type="Pfam" id="PF13853">
    <property type="entry name" value="7tm_4"/>
    <property type="match status" value="1"/>
</dbReference>
<dbReference type="Ensembl" id="ENSGAGT00000025199.1">
    <property type="protein sequence ID" value="ENSGAGP00000022106.1"/>
    <property type="gene ID" value="ENSGAGG00000016237.1"/>
</dbReference>
<evidence type="ECO:0000259" key="11">
    <source>
        <dbReference type="PROSITE" id="PS50262"/>
    </source>
</evidence>
<evidence type="ECO:0000313" key="12">
    <source>
        <dbReference type="Ensembl" id="ENSGAGP00000022106.1"/>
    </source>
</evidence>
<feature type="domain" description="G-protein coupled receptors family 1 profile" evidence="11">
    <location>
        <begin position="41"/>
        <end position="290"/>
    </location>
</feature>
<dbReference type="InterPro" id="IPR000276">
    <property type="entry name" value="GPCR_Rhodpsn"/>
</dbReference>
<sequence>MPRGNESAVSQFLLLGFSSLEEWQVLLFLVFSPMYVIILTSNIAILAAISVDRSLHTPMYFLLFALSFSETCTTFAVVPKLLVNLLLGNQTISFLGCATQMFCFFGFGATNCFLLSAMAYDRYVAICKPLQYPVVITRRVCVELVAVSCATGFLIALGISSLVFSLPFCGPNAIKHFFCDISPILRLACSDHHIAGMAIVFLCAFVLLGPFTGIILSYIYILAAILKIHSAPGRRKTFSTCSSHLIVVITHFGCAFFVYLIPKSTSCLDEDTFIALSYTFFSPILNPVVYSLRNQEVKSALKKLTAHTFLSPKM</sequence>
<accession>A0A452I3J9</accession>
<feature type="transmembrane region" description="Helical" evidence="10">
    <location>
        <begin position="23"/>
        <end position="48"/>
    </location>
</feature>
<dbReference type="GO" id="GO:0004930">
    <property type="term" value="F:G protein-coupled receptor activity"/>
    <property type="evidence" value="ECO:0007669"/>
    <property type="project" value="UniProtKB-KW"/>
</dbReference>
<evidence type="ECO:0000256" key="5">
    <source>
        <dbReference type="ARBA" id="ARBA00022725"/>
    </source>
</evidence>
<organism evidence="12 13">
    <name type="scientific">Gopherus agassizii</name>
    <name type="common">Agassiz's desert tortoise</name>
    <dbReference type="NCBI Taxonomy" id="38772"/>
    <lineage>
        <taxon>Eukaryota</taxon>
        <taxon>Metazoa</taxon>
        <taxon>Chordata</taxon>
        <taxon>Craniata</taxon>
        <taxon>Vertebrata</taxon>
        <taxon>Euteleostomi</taxon>
        <taxon>Archelosauria</taxon>
        <taxon>Testudinata</taxon>
        <taxon>Testudines</taxon>
        <taxon>Cryptodira</taxon>
        <taxon>Durocryptodira</taxon>
        <taxon>Testudinoidea</taxon>
        <taxon>Testudinidae</taxon>
        <taxon>Gopherus</taxon>
    </lineage>
</organism>
<reference evidence="13" key="1">
    <citation type="journal article" date="2017" name="PLoS ONE">
        <title>The Agassiz's desert tortoise genome provides a resource for the conservation of a threatened species.</title>
        <authorList>
            <person name="Tollis M."/>
            <person name="DeNardo D.F."/>
            <person name="Cornelius J.A."/>
            <person name="Dolby G.A."/>
            <person name="Edwards T."/>
            <person name="Henen B.T."/>
            <person name="Karl A.E."/>
            <person name="Murphy R.W."/>
            <person name="Kusumi K."/>
        </authorList>
    </citation>
    <scope>NUCLEOTIDE SEQUENCE [LARGE SCALE GENOMIC DNA]</scope>
</reference>
<feature type="transmembrane region" description="Helical" evidence="10">
    <location>
        <begin position="273"/>
        <end position="292"/>
    </location>
</feature>
<comment type="subcellular location">
    <subcellularLocation>
        <location evidence="1 10">Cell membrane</location>
        <topology evidence="1 10">Multi-pass membrane protein</topology>
    </subcellularLocation>
</comment>